<comment type="caution">
    <text evidence="2">The sequence shown here is derived from an EMBL/GenBank/DDBJ whole genome shotgun (WGS) entry which is preliminary data.</text>
</comment>
<feature type="transmembrane region" description="Helical" evidence="1">
    <location>
        <begin position="12"/>
        <end position="35"/>
    </location>
</feature>
<proteinExistence type="predicted"/>
<dbReference type="AlphaFoldDB" id="A0A0F8WV87"/>
<reference evidence="2" key="1">
    <citation type="journal article" date="2015" name="Nature">
        <title>Complex archaea that bridge the gap between prokaryotes and eukaryotes.</title>
        <authorList>
            <person name="Spang A."/>
            <person name="Saw J.H."/>
            <person name="Jorgensen S.L."/>
            <person name="Zaremba-Niedzwiedzka K."/>
            <person name="Martijn J."/>
            <person name="Lind A.E."/>
            <person name="van Eijk R."/>
            <person name="Schleper C."/>
            <person name="Guy L."/>
            <person name="Ettema T.J."/>
        </authorList>
    </citation>
    <scope>NUCLEOTIDE SEQUENCE</scope>
</reference>
<name>A0A0F8WV87_9ZZZZ</name>
<sequence>MVEKKNLEEFSRGLIIGLMSISSTFLVMFLFELLIDLINWGIPNGYFRTLLIVVFLLVTGYLVIKILMNLFDKAIINRFEIFPSVDMKGNFFKRYK</sequence>
<accession>A0A0F8WV87</accession>
<gene>
    <name evidence="2" type="ORF">LCGC14_3105900</name>
</gene>
<evidence type="ECO:0000256" key="1">
    <source>
        <dbReference type="SAM" id="Phobius"/>
    </source>
</evidence>
<keyword evidence="1" id="KW-0472">Membrane</keyword>
<organism evidence="2">
    <name type="scientific">marine sediment metagenome</name>
    <dbReference type="NCBI Taxonomy" id="412755"/>
    <lineage>
        <taxon>unclassified sequences</taxon>
        <taxon>metagenomes</taxon>
        <taxon>ecological metagenomes</taxon>
    </lineage>
</organism>
<evidence type="ECO:0000313" key="2">
    <source>
        <dbReference type="EMBL" id="KKK52340.1"/>
    </source>
</evidence>
<protein>
    <submittedName>
        <fullName evidence="2">Uncharacterized protein</fullName>
    </submittedName>
</protein>
<feature type="transmembrane region" description="Helical" evidence="1">
    <location>
        <begin position="47"/>
        <end position="68"/>
    </location>
</feature>
<dbReference type="EMBL" id="LAZR01067068">
    <property type="protein sequence ID" value="KKK52340.1"/>
    <property type="molecule type" value="Genomic_DNA"/>
</dbReference>
<keyword evidence="1" id="KW-0812">Transmembrane</keyword>
<keyword evidence="1" id="KW-1133">Transmembrane helix</keyword>